<keyword evidence="1" id="KW-0547">Nucleotide-binding</keyword>
<evidence type="ECO:0000313" key="7">
    <source>
        <dbReference type="EMBL" id="KYZ75842.1"/>
    </source>
</evidence>
<proteinExistence type="predicted"/>
<dbReference type="InterPro" id="IPR025944">
    <property type="entry name" value="Sigma_54_int_dom_CS"/>
</dbReference>
<evidence type="ECO:0000256" key="3">
    <source>
        <dbReference type="ARBA" id="ARBA00023015"/>
    </source>
</evidence>
<dbReference type="Gene3D" id="3.40.50.300">
    <property type="entry name" value="P-loop containing nucleotide triphosphate hydrolases"/>
    <property type="match status" value="1"/>
</dbReference>
<dbReference type="InterPro" id="IPR003593">
    <property type="entry name" value="AAA+_ATPase"/>
</dbReference>
<keyword evidence="2" id="KW-0067">ATP-binding</keyword>
<dbReference type="CDD" id="cd00009">
    <property type="entry name" value="AAA"/>
    <property type="match status" value="1"/>
</dbReference>
<protein>
    <recommendedName>
        <fullName evidence="6">Sigma-54 factor interaction domain-containing protein</fullName>
    </recommendedName>
</protein>
<dbReference type="AlphaFoldDB" id="A0A154BPH2"/>
<dbReference type="InterPro" id="IPR046342">
    <property type="entry name" value="CBS_dom_sf"/>
</dbReference>
<sequence length="445" mass="49461">MDCSFTLCHSHDTVKAAIQKMISDQTSYAIIADEKSIYQGVLTAGALLQTKDFELLVEQVMQDAEPLNEDGSIADIRPSLLEIIPVVNHIKTVVGVISIRSAFQYLPEALSSLDTGRSSGFRRTPQLSAKYTINDIVGQSKPILLMKEQIIAAAKTRSTVMVLGETGTGKELAAHSIHRLSSRRHNAFVRVNCAAIPDNLLESELFGYEAGAFTGAVKGGQVGKFEAADGGTIFLDEIGDMPLTLQSKILRVLQEKEIEKVGGRAPIAIDVRIIAATHRNLRELVREQKFREDLYYRLHVIPIQMPPLREHREDIPMLVDFFLTKQAEELGIDRPDTDRDFMAALIEYDWPGNVRELANIIELAISMSHGTITKDLLPPSMLPELFSYRSDDEAAVLRSYTEEAEKEAIIKALEIYGGNKIKVCDSLGISRSSLYNKLKKYDIDA</sequence>
<dbReference type="SUPFAM" id="SSF54631">
    <property type="entry name" value="CBS-domain pair"/>
    <property type="match status" value="1"/>
</dbReference>
<keyword evidence="8" id="KW-1185">Reference proteome</keyword>
<dbReference type="Gene3D" id="3.10.580.10">
    <property type="entry name" value="CBS-domain"/>
    <property type="match status" value="1"/>
</dbReference>
<dbReference type="InterPro" id="IPR027417">
    <property type="entry name" value="P-loop_NTPase"/>
</dbReference>
<name>A0A154BPH2_ANASB</name>
<dbReference type="InterPro" id="IPR002078">
    <property type="entry name" value="Sigma_54_int"/>
</dbReference>
<dbReference type="SMART" id="SM00382">
    <property type="entry name" value="AAA"/>
    <property type="match status" value="1"/>
</dbReference>
<dbReference type="InterPro" id="IPR058031">
    <property type="entry name" value="AAA_lid_NorR"/>
</dbReference>
<keyword evidence="3" id="KW-0805">Transcription regulation</keyword>
<dbReference type="PRINTS" id="PR01590">
    <property type="entry name" value="HTHFIS"/>
</dbReference>
<evidence type="ECO:0000313" key="8">
    <source>
        <dbReference type="Proteomes" id="UP000076268"/>
    </source>
</evidence>
<keyword evidence="4" id="KW-0238">DNA-binding</keyword>
<dbReference type="Gene3D" id="1.10.8.60">
    <property type="match status" value="1"/>
</dbReference>
<evidence type="ECO:0000256" key="2">
    <source>
        <dbReference type="ARBA" id="ARBA00022840"/>
    </source>
</evidence>
<dbReference type="Pfam" id="PF02954">
    <property type="entry name" value="HTH_8"/>
    <property type="match status" value="1"/>
</dbReference>
<dbReference type="InterPro" id="IPR025943">
    <property type="entry name" value="Sigma_54_int_dom_ATP-bd_2"/>
</dbReference>
<dbReference type="STRING" id="1794912.AXX12_11640"/>
<evidence type="ECO:0000256" key="5">
    <source>
        <dbReference type="ARBA" id="ARBA00023163"/>
    </source>
</evidence>
<accession>A0A154BPH2</accession>
<keyword evidence="5" id="KW-0804">Transcription</keyword>
<evidence type="ECO:0000259" key="6">
    <source>
        <dbReference type="PROSITE" id="PS50045"/>
    </source>
</evidence>
<dbReference type="GO" id="GO:0006355">
    <property type="term" value="P:regulation of DNA-templated transcription"/>
    <property type="evidence" value="ECO:0007669"/>
    <property type="project" value="InterPro"/>
</dbReference>
<reference evidence="7 8" key="1">
    <citation type="submission" date="2016-02" db="EMBL/GenBank/DDBJ databases">
        <title>Anaerosporomusa subterraneum gen. nov., sp. nov., a spore-forming obligate anaerobe isolated from saprolite.</title>
        <authorList>
            <person name="Choi J.K."/>
            <person name="Shah M."/>
            <person name="Yee N."/>
        </authorList>
    </citation>
    <scope>NUCLEOTIDE SEQUENCE [LARGE SCALE GENOMIC DNA]</scope>
    <source>
        <strain evidence="7 8">RU4</strain>
    </source>
</reference>
<dbReference type="GO" id="GO:0005524">
    <property type="term" value="F:ATP binding"/>
    <property type="evidence" value="ECO:0007669"/>
    <property type="project" value="UniProtKB-KW"/>
</dbReference>
<dbReference type="SUPFAM" id="SSF46689">
    <property type="entry name" value="Homeodomain-like"/>
    <property type="match status" value="1"/>
</dbReference>
<dbReference type="EMBL" id="LSGP01000020">
    <property type="protein sequence ID" value="KYZ75842.1"/>
    <property type="molecule type" value="Genomic_DNA"/>
</dbReference>
<dbReference type="Proteomes" id="UP000076268">
    <property type="component" value="Unassembled WGS sequence"/>
</dbReference>
<dbReference type="InterPro" id="IPR002197">
    <property type="entry name" value="HTH_Fis"/>
</dbReference>
<dbReference type="PROSITE" id="PS50045">
    <property type="entry name" value="SIGMA54_INTERACT_4"/>
    <property type="match status" value="1"/>
</dbReference>
<comment type="caution">
    <text evidence="7">The sequence shown here is derived from an EMBL/GenBank/DDBJ whole genome shotgun (WGS) entry which is preliminary data.</text>
</comment>
<dbReference type="PROSITE" id="PS00688">
    <property type="entry name" value="SIGMA54_INTERACT_3"/>
    <property type="match status" value="1"/>
</dbReference>
<dbReference type="SUPFAM" id="SSF52540">
    <property type="entry name" value="P-loop containing nucleoside triphosphate hydrolases"/>
    <property type="match status" value="1"/>
</dbReference>
<dbReference type="GO" id="GO:0043565">
    <property type="term" value="F:sequence-specific DNA binding"/>
    <property type="evidence" value="ECO:0007669"/>
    <property type="project" value="InterPro"/>
</dbReference>
<dbReference type="Gene3D" id="1.10.10.60">
    <property type="entry name" value="Homeodomain-like"/>
    <property type="match status" value="1"/>
</dbReference>
<organism evidence="7 8">
    <name type="scientific">Anaerosporomusa subterranea</name>
    <dbReference type="NCBI Taxonomy" id="1794912"/>
    <lineage>
        <taxon>Bacteria</taxon>
        <taxon>Bacillati</taxon>
        <taxon>Bacillota</taxon>
        <taxon>Negativicutes</taxon>
        <taxon>Acetonemataceae</taxon>
        <taxon>Anaerosporomusa</taxon>
    </lineage>
</organism>
<dbReference type="PANTHER" id="PTHR32071">
    <property type="entry name" value="TRANSCRIPTIONAL REGULATORY PROTEIN"/>
    <property type="match status" value="1"/>
</dbReference>
<feature type="domain" description="Sigma-54 factor interaction" evidence="6">
    <location>
        <begin position="136"/>
        <end position="366"/>
    </location>
</feature>
<dbReference type="FunFam" id="3.40.50.300:FF:000006">
    <property type="entry name" value="DNA-binding transcriptional regulator NtrC"/>
    <property type="match status" value="1"/>
</dbReference>
<dbReference type="Pfam" id="PF25601">
    <property type="entry name" value="AAA_lid_14"/>
    <property type="match status" value="1"/>
</dbReference>
<dbReference type="Pfam" id="PF00158">
    <property type="entry name" value="Sigma54_activat"/>
    <property type="match status" value="1"/>
</dbReference>
<dbReference type="InterPro" id="IPR009057">
    <property type="entry name" value="Homeodomain-like_sf"/>
</dbReference>
<evidence type="ECO:0000256" key="1">
    <source>
        <dbReference type="ARBA" id="ARBA00022741"/>
    </source>
</evidence>
<gene>
    <name evidence="7" type="ORF">AXX12_11640</name>
</gene>
<dbReference type="PROSITE" id="PS00676">
    <property type="entry name" value="SIGMA54_INTERACT_2"/>
    <property type="match status" value="1"/>
</dbReference>
<dbReference type="PANTHER" id="PTHR32071:SF57">
    <property type="entry name" value="C4-DICARBOXYLATE TRANSPORT TRANSCRIPTIONAL REGULATORY PROTEIN DCTD"/>
    <property type="match status" value="1"/>
</dbReference>
<evidence type="ECO:0000256" key="4">
    <source>
        <dbReference type="ARBA" id="ARBA00023125"/>
    </source>
</evidence>